<dbReference type="SMART" id="SM00220">
    <property type="entry name" value="S_TKc"/>
    <property type="match status" value="1"/>
</dbReference>
<feature type="binding site" evidence="7 9">
    <location>
        <position position="67"/>
    </location>
    <ligand>
        <name>ATP</name>
        <dbReference type="ChEBI" id="CHEBI:30616"/>
    </ligand>
</feature>
<keyword evidence="5 7" id="KW-0067">ATP-binding</keyword>
<dbReference type="CDD" id="cd14008">
    <property type="entry name" value="STKc_LKB1_CaMKK"/>
    <property type="match status" value="1"/>
</dbReference>
<evidence type="ECO:0000256" key="9">
    <source>
        <dbReference type="PROSITE-ProRule" id="PRU10141"/>
    </source>
</evidence>
<keyword evidence="13" id="KW-1185">Reference proteome</keyword>
<dbReference type="Gene3D" id="1.10.510.10">
    <property type="entry name" value="Transferase(Phosphotransferase) domain 1"/>
    <property type="match status" value="1"/>
</dbReference>
<evidence type="ECO:0000256" key="4">
    <source>
        <dbReference type="ARBA" id="ARBA00022777"/>
    </source>
</evidence>
<dbReference type="InterPro" id="IPR011009">
    <property type="entry name" value="Kinase-like_dom_sf"/>
</dbReference>
<feature type="compositionally biased region" description="Low complexity" evidence="10">
    <location>
        <begin position="569"/>
        <end position="580"/>
    </location>
</feature>
<evidence type="ECO:0000256" key="5">
    <source>
        <dbReference type="ARBA" id="ARBA00022840"/>
    </source>
</evidence>
<sequence>MVESTLPGGSVDSRVFDPPSVITTDHVEVSKIAVNEYDLGPKVGQGKNGTVYVARSSLYPGRVLAIKAVRRVSPQAKRNKKYEQLRRSHLPRTTDPSLGDAIHSAEGKILKEIAIMKKLRHPHVVRLFEVLDDRVLGKIFMVMEYCAGGEVEWTNQGNPVSTVEQTRRIIRDAILGLDYREYSRIPNPSSTNLCLPVHAQGIIHRDIKPANLLWTAHRQHVKIADFGTSQFSYALRLSHAGPSAQDDPEDPILLTDTNLAIRAGTPMFMAPEVVYDSVCIDQTPPPPPQPITNAIDVWALGVTLYCLLFGKVPFAPKESGVGSEWKVYRRIFHDDWEAEEYMGYDRIPTGGRYPTDEHSEGGIVMHLLDHFLAKDVRLRITLSEVRCSPWFLHDLPNPDTWLQETSQKIVVSAEEERKAMSMIHFKWRSRLQRGVTKITKRIRAATPDLTSTLTPGHNDRRGKDNSDSPSMVRHRSITGRFGSGRDKGKGKATDTSSSSTLLSSNTARKKAKSRSMSTGRSASRTRGSTSISRHSSIRSRNDHDSTTITSPSASRFTFSLPSIFKRSSRTSSSTPKSVSPEDSDSNPTRSLKFFGPPRPHATRTARASAEALRYHHPSADASNILTADRRVSSWGDHPIEFRNDSFDIEWNDDESEPAPDQHDPSFNSLTFGRSYDYRDSDDRGVGPSNLFYPTSRVIDARPPRNTSFDTDDDDSSSFGDHGNFSSVYGRDVDGEEEDEEDGIVFSPGRKHVPNHQD</sequence>
<dbReference type="InterPro" id="IPR017441">
    <property type="entry name" value="Protein_kinase_ATP_BS"/>
</dbReference>
<feature type="region of interest" description="Disordered" evidence="10">
    <location>
        <begin position="442"/>
        <end position="553"/>
    </location>
</feature>
<dbReference type="AlphaFoldDB" id="A0A284RMA7"/>
<evidence type="ECO:0000256" key="3">
    <source>
        <dbReference type="ARBA" id="ARBA00022741"/>
    </source>
</evidence>
<feature type="compositionally biased region" description="Low complexity" evidence="10">
    <location>
        <begin position="495"/>
        <end position="504"/>
    </location>
</feature>
<evidence type="ECO:0000259" key="11">
    <source>
        <dbReference type="PROSITE" id="PS50011"/>
    </source>
</evidence>
<evidence type="ECO:0000256" key="2">
    <source>
        <dbReference type="ARBA" id="ARBA00022679"/>
    </source>
</evidence>
<dbReference type="EMBL" id="FUEG01000011">
    <property type="protein sequence ID" value="SJL09892.1"/>
    <property type="molecule type" value="Genomic_DNA"/>
</dbReference>
<dbReference type="STRING" id="47428.A0A284RMA7"/>
<evidence type="ECO:0000313" key="12">
    <source>
        <dbReference type="EMBL" id="SJL09892.1"/>
    </source>
</evidence>
<dbReference type="PANTHER" id="PTHR24350">
    <property type="entry name" value="SERINE/THREONINE-PROTEIN KINASE IAL-RELATED"/>
    <property type="match status" value="1"/>
</dbReference>
<accession>A0A284RMA7</accession>
<evidence type="ECO:0000256" key="6">
    <source>
        <dbReference type="PIRSR" id="PIRSR630616-1"/>
    </source>
</evidence>
<dbReference type="GO" id="GO:0005524">
    <property type="term" value="F:ATP binding"/>
    <property type="evidence" value="ECO:0007669"/>
    <property type="project" value="UniProtKB-UniRule"/>
</dbReference>
<evidence type="ECO:0000256" key="8">
    <source>
        <dbReference type="PIRSR" id="PIRSR630616-3"/>
    </source>
</evidence>
<feature type="region of interest" description="Disordered" evidence="10">
    <location>
        <begin position="649"/>
        <end position="757"/>
    </location>
</feature>
<feature type="compositionally biased region" description="Basic and acidic residues" evidence="10">
    <location>
        <begin position="457"/>
        <end position="466"/>
    </location>
</feature>
<keyword evidence="4" id="KW-0418">Kinase</keyword>
<feature type="binding site" evidence="7">
    <location>
        <position position="47"/>
    </location>
    <ligand>
        <name>ATP</name>
        <dbReference type="ChEBI" id="CHEBI:30616"/>
    </ligand>
</feature>
<feature type="compositionally biased region" description="Basic and acidic residues" evidence="10">
    <location>
        <begin position="483"/>
        <end position="492"/>
    </location>
</feature>
<dbReference type="SUPFAM" id="SSF56112">
    <property type="entry name" value="Protein kinase-like (PK-like)"/>
    <property type="match status" value="1"/>
</dbReference>
<feature type="binding site" evidence="7">
    <location>
        <position position="225"/>
    </location>
    <ligand>
        <name>ATP</name>
        <dbReference type="ChEBI" id="CHEBI:30616"/>
    </ligand>
</feature>
<dbReference type="InterPro" id="IPR000719">
    <property type="entry name" value="Prot_kinase_dom"/>
</dbReference>
<dbReference type="PROSITE" id="PS00107">
    <property type="entry name" value="PROTEIN_KINASE_ATP"/>
    <property type="match status" value="1"/>
</dbReference>
<keyword evidence="3 7" id="KW-0547">Nucleotide-binding</keyword>
<dbReference type="Proteomes" id="UP000219338">
    <property type="component" value="Unassembled WGS sequence"/>
</dbReference>
<feature type="compositionally biased region" description="Basic residues" evidence="10">
    <location>
        <begin position="748"/>
        <end position="757"/>
    </location>
</feature>
<dbReference type="Pfam" id="PF00069">
    <property type="entry name" value="Pkinase"/>
    <property type="match status" value="1"/>
</dbReference>
<feature type="compositionally biased region" description="Acidic residues" evidence="10">
    <location>
        <begin position="733"/>
        <end position="742"/>
    </location>
</feature>
<feature type="region of interest" description="Disordered" evidence="10">
    <location>
        <begin position="77"/>
        <end position="98"/>
    </location>
</feature>
<feature type="compositionally biased region" description="Low complexity" evidence="10">
    <location>
        <begin position="514"/>
        <end position="534"/>
    </location>
</feature>
<feature type="compositionally biased region" description="Basic and acidic residues" evidence="10">
    <location>
        <begin position="675"/>
        <end position="684"/>
    </location>
</feature>
<keyword evidence="1" id="KW-0723">Serine/threonine-protein kinase</keyword>
<dbReference type="GO" id="GO:0004674">
    <property type="term" value="F:protein serine/threonine kinase activity"/>
    <property type="evidence" value="ECO:0007669"/>
    <property type="project" value="UniProtKB-KW"/>
</dbReference>
<feature type="compositionally biased region" description="Low complexity" evidence="10">
    <location>
        <begin position="716"/>
        <end position="726"/>
    </location>
</feature>
<keyword evidence="2" id="KW-0808">Transferase</keyword>
<feature type="cross-link" description="Glycyl lysine isopeptide (Lys-Gly) (interchain with G-Cter in SUMO2)" evidence="8">
    <location>
        <position position="208"/>
    </location>
</feature>
<evidence type="ECO:0000256" key="1">
    <source>
        <dbReference type="ARBA" id="ARBA00022527"/>
    </source>
</evidence>
<gene>
    <name evidence="12" type="ORF">ARMOST_13273</name>
</gene>
<dbReference type="PROSITE" id="PS50011">
    <property type="entry name" value="PROTEIN_KINASE_DOM"/>
    <property type="match status" value="1"/>
</dbReference>
<dbReference type="InterPro" id="IPR030616">
    <property type="entry name" value="Aur-like"/>
</dbReference>
<evidence type="ECO:0000313" key="13">
    <source>
        <dbReference type="Proteomes" id="UP000219338"/>
    </source>
</evidence>
<organism evidence="12 13">
    <name type="scientific">Armillaria ostoyae</name>
    <name type="common">Armillaria root rot fungus</name>
    <dbReference type="NCBI Taxonomy" id="47428"/>
    <lineage>
        <taxon>Eukaryota</taxon>
        <taxon>Fungi</taxon>
        <taxon>Dikarya</taxon>
        <taxon>Basidiomycota</taxon>
        <taxon>Agaricomycotina</taxon>
        <taxon>Agaricomycetes</taxon>
        <taxon>Agaricomycetidae</taxon>
        <taxon>Agaricales</taxon>
        <taxon>Marasmiineae</taxon>
        <taxon>Physalacriaceae</taxon>
        <taxon>Armillaria</taxon>
    </lineage>
</organism>
<dbReference type="OMA" id="ISNRCTI"/>
<reference evidence="13" key="1">
    <citation type="journal article" date="2017" name="Nat. Ecol. Evol.">
        <title>Genome expansion and lineage-specific genetic innovations in the forest pathogenic fungi Armillaria.</title>
        <authorList>
            <person name="Sipos G."/>
            <person name="Prasanna A.N."/>
            <person name="Walter M.C."/>
            <person name="O'Connor E."/>
            <person name="Balint B."/>
            <person name="Krizsan K."/>
            <person name="Kiss B."/>
            <person name="Hess J."/>
            <person name="Varga T."/>
            <person name="Slot J."/>
            <person name="Riley R."/>
            <person name="Boka B."/>
            <person name="Rigling D."/>
            <person name="Barry K."/>
            <person name="Lee J."/>
            <person name="Mihaltcheva S."/>
            <person name="LaButti K."/>
            <person name="Lipzen A."/>
            <person name="Waldron R."/>
            <person name="Moloney N.M."/>
            <person name="Sperisen C."/>
            <person name="Kredics L."/>
            <person name="Vagvoelgyi C."/>
            <person name="Patrignani A."/>
            <person name="Fitzpatrick D."/>
            <person name="Nagy I."/>
            <person name="Doyle S."/>
            <person name="Anderson J.B."/>
            <person name="Grigoriev I.V."/>
            <person name="Gueldener U."/>
            <person name="Muensterkoetter M."/>
            <person name="Nagy L.G."/>
        </authorList>
    </citation>
    <scope>NUCLEOTIDE SEQUENCE [LARGE SCALE GENOMIC DNA]</scope>
    <source>
        <strain evidence="13">C18/9</strain>
    </source>
</reference>
<feature type="active site" description="Proton acceptor" evidence="6">
    <location>
        <position position="206"/>
    </location>
</feature>
<dbReference type="OrthoDB" id="68483at2759"/>
<evidence type="ECO:0000256" key="7">
    <source>
        <dbReference type="PIRSR" id="PIRSR630616-2"/>
    </source>
</evidence>
<protein>
    <recommendedName>
        <fullName evidence="11">Protein kinase domain-containing protein</fullName>
    </recommendedName>
</protein>
<proteinExistence type="predicted"/>
<feature type="domain" description="Protein kinase" evidence="11">
    <location>
        <begin position="37"/>
        <end position="391"/>
    </location>
</feature>
<evidence type="ECO:0000256" key="10">
    <source>
        <dbReference type="SAM" id="MobiDB-lite"/>
    </source>
</evidence>
<name>A0A284RMA7_ARMOS</name>
<feature type="region of interest" description="Disordered" evidence="10">
    <location>
        <begin position="566"/>
        <end position="610"/>
    </location>
</feature>